<dbReference type="Gene3D" id="1.20.140.20">
    <property type="entry name" value="Alpha-ketoacid/pyruvate dehydrogenase kinase, N-terminal domain"/>
    <property type="match status" value="1"/>
</dbReference>
<name>A0A061AP87_RHOTO</name>
<dbReference type="InterPro" id="IPR039028">
    <property type="entry name" value="BCKD/PDK"/>
</dbReference>
<reference evidence="10" key="1">
    <citation type="journal article" date="2014" name="Genome Announc.">
        <title>Draft genome sequence of Rhodosporidium toruloides CECT1137, an oleaginous yeast of biotechnological interest.</title>
        <authorList>
            <person name="Morin N."/>
            <person name="Calcas X."/>
            <person name="Devillers H."/>
            <person name="Durrens P."/>
            <person name="Sherman D.J."/>
            <person name="Nicaud J.-M."/>
            <person name="Neuveglise C."/>
        </authorList>
    </citation>
    <scope>NUCLEOTIDE SEQUENCE</scope>
    <source>
        <strain evidence="10">CECT1137</strain>
    </source>
</reference>
<dbReference type="GO" id="GO:0005759">
    <property type="term" value="C:mitochondrial matrix"/>
    <property type="evidence" value="ECO:0007669"/>
    <property type="project" value="UniProtKB-SubCell"/>
</dbReference>
<dbReference type="SUPFAM" id="SSF55874">
    <property type="entry name" value="ATPase domain of HSP90 chaperone/DNA topoisomerase II/histidine kinase"/>
    <property type="match status" value="2"/>
</dbReference>
<dbReference type="AlphaFoldDB" id="A0A061AP87"/>
<feature type="domain" description="Branched-chain alpha-ketoacid dehydrogenase kinase/Pyruvate dehydrogenase kinase N-terminal" evidence="9">
    <location>
        <begin position="29"/>
        <end position="205"/>
    </location>
</feature>
<comment type="similarity">
    <text evidence="1 7">Belongs to the PDK/BCKDK protein kinase family.</text>
</comment>
<comment type="subcellular location">
    <subcellularLocation>
        <location evidence="7">Mitochondrion matrix</location>
    </subcellularLocation>
</comment>
<proteinExistence type="inferred from homology"/>
<accession>A0A061AP87</accession>
<evidence type="ECO:0000259" key="9">
    <source>
        <dbReference type="Pfam" id="PF10436"/>
    </source>
</evidence>
<dbReference type="PANTHER" id="PTHR11947:SF25">
    <property type="entry name" value="[PYRUVATE DEHYDROGENASE (ACETYL-TRANSFERRING)] KINASE 2, MITOCHONDRIAL"/>
    <property type="match status" value="1"/>
</dbReference>
<evidence type="ECO:0000256" key="8">
    <source>
        <dbReference type="SAM" id="MobiDB-lite"/>
    </source>
</evidence>
<feature type="compositionally biased region" description="Low complexity" evidence="8">
    <location>
        <begin position="360"/>
        <end position="380"/>
    </location>
</feature>
<dbReference type="EMBL" id="LK052939">
    <property type="protein sequence ID" value="CDR39420.1"/>
    <property type="molecule type" value="Genomic_DNA"/>
</dbReference>
<keyword evidence="2 7" id="KW-0808">Transferase</keyword>
<keyword evidence="6 7" id="KW-0496">Mitochondrion</keyword>
<gene>
    <name evidence="10" type="ORF">RHTO0S_04e04962g</name>
</gene>
<feature type="region of interest" description="Disordered" evidence="8">
    <location>
        <begin position="360"/>
        <end position="384"/>
    </location>
</feature>
<evidence type="ECO:0000256" key="3">
    <source>
        <dbReference type="ARBA" id="ARBA00022741"/>
    </source>
</evidence>
<dbReference type="InterPro" id="IPR018955">
    <property type="entry name" value="BCDHK/PDK_N"/>
</dbReference>
<dbReference type="OrthoDB" id="3264224at2759"/>
<keyword evidence="3 7" id="KW-0547">Nucleotide-binding</keyword>
<dbReference type="Gene3D" id="3.30.565.10">
    <property type="entry name" value="Histidine kinase-like ATPase, C-terminal domain"/>
    <property type="match status" value="1"/>
</dbReference>
<evidence type="ECO:0000256" key="6">
    <source>
        <dbReference type="ARBA" id="ARBA00023128"/>
    </source>
</evidence>
<sequence>MTTIPRKSAVPAFYLNALIESFAAKSSTPISLKHMINFGNAGRNKGEKEEAEKLIKGGNFLRTELPTRLSHRLRDLQELPLGVASHPRMAHVYDLYLEAFEGIRTFPPIKSLEDNDRFCQYMQGTLNKHRVVIPELAIGVAEASTQQLPPAALDRIMLRMLRSRISRRVITEQHIALTQQFRERQRKGKDRAVNEEEETRVGIVDTKLNAADVVKKCGELMQALGGPESEVPIVVEGATDQTFAYISEHLEFMLFELIKNATHATVSAHGSAAKDHPTLITIVHRPRDLAIRVSDQGGGIAPYGGLPPDPSDMAANPLFPSVNASAPLSAQRLDIFSFSHMRRYYQHHAALAAVASENTLPSADTSSSSATFPSSDAPSDPNATGIMALRSLTQLTGTVKEQLERRQRLGDGADGQAERDLIDAQMRSGIGLPLSRMYAEYFDGGLDIYTLQGWGSDAFLRIPKFGTAT</sequence>
<dbReference type="SUPFAM" id="SSF69012">
    <property type="entry name" value="alpha-ketoacid dehydrogenase kinase, N-terminal domain"/>
    <property type="match status" value="1"/>
</dbReference>
<dbReference type="PANTHER" id="PTHR11947">
    <property type="entry name" value="PYRUVATE DEHYDROGENASE KINASE"/>
    <property type="match status" value="1"/>
</dbReference>
<dbReference type="GO" id="GO:0004740">
    <property type="term" value="F:pyruvate dehydrogenase (acetyl-transferring) kinase activity"/>
    <property type="evidence" value="ECO:0007669"/>
    <property type="project" value="TreeGrafter"/>
</dbReference>
<dbReference type="InterPro" id="IPR036890">
    <property type="entry name" value="HATPase_C_sf"/>
</dbReference>
<protein>
    <recommendedName>
        <fullName evidence="7">Protein-serine/threonine kinase</fullName>
        <ecNumber evidence="7">2.7.11.-</ecNumber>
    </recommendedName>
</protein>
<dbReference type="InterPro" id="IPR036784">
    <property type="entry name" value="AK/P_DHK_N_sf"/>
</dbReference>
<dbReference type="GO" id="GO:0010906">
    <property type="term" value="P:regulation of glucose metabolic process"/>
    <property type="evidence" value="ECO:0007669"/>
    <property type="project" value="TreeGrafter"/>
</dbReference>
<organism evidence="10">
    <name type="scientific">Rhodotorula toruloides</name>
    <name type="common">Yeast</name>
    <name type="synonym">Rhodosporidium toruloides</name>
    <dbReference type="NCBI Taxonomy" id="5286"/>
    <lineage>
        <taxon>Eukaryota</taxon>
        <taxon>Fungi</taxon>
        <taxon>Dikarya</taxon>
        <taxon>Basidiomycota</taxon>
        <taxon>Pucciniomycotina</taxon>
        <taxon>Microbotryomycetes</taxon>
        <taxon>Sporidiobolales</taxon>
        <taxon>Sporidiobolaceae</taxon>
        <taxon>Rhodotorula</taxon>
    </lineage>
</organism>
<keyword evidence="4 7" id="KW-0418">Kinase</keyword>
<evidence type="ECO:0000256" key="5">
    <source>
        <dbReference type="ARBA" id="ARBA00022840"/>
    </source>
</evidence>
<evidence type="ECO:0000256" key="4">
    <source>
        <dbReference type="ARBA" id="ARBA00022777"/>
    </source>
</evidence>
<evidence type="ECO:0000256" key="1">
    <source>
        <dbReference type="ARBA" id="ARBA00006155"/>
    </source>
</evidence>
<dbReference type="EC" id="2.7.11.-" evidence="7"/>
<dbReference type="Pfam" id="PF10436">
    <property type="entry name" value="BCDHK_Adom3"/>
    <property type="match status" value="1"/>
</dbReference>
<evidence type="ECO:0000256" key="2">
    <source>
        <dbReference type="ARBA" id="ARBA00022679"/>
    </source>
</evidence>
<evidence type="ECO:0000256" key="7">
    <source>
        <dbReference type="RuleBase" id="RU366032"/>
    </source>
</evidence>
<keyword evidence="5 7" id="KW-0067">ATP-binding</keyword>
<dbReference type="GO" id="GO:0005524">
    <property type="term" value="F:ATP binding"/>
    <property type="evidence" value="ECO:0007669"/>
    <property type="project" value="UniProtKB-UniRule"/>
</dbReference>
<evidence type="ECO:0000313" key="10">
    <source>
        <dbReference type="EMBL" id="CDR39420.1"/>
    </source>
</evidence>